<keyword evidence="6" id="KW-0539">Nucleus</keyword>
<organism evidence="9 10">
    <name type="scientific">Vigna unguiculata</name>
    <name type="common">Cowpea</name>
    <dbReference type="NCBI Taxonomy" id="3917"/>
    <lineage>
        <taxon>Eukaryota</taxon>
        <taxon>Viridiplantae</taxon>
        <taxon>Streptophyta</taxon>
        <taxon>Embryophyta</taxon>
        <taxon>Tracheophyta</taxon>
        <taxon>Spermatophyta</taxon>
        <taxon>Magnoliopsida</taxon>
        <taxon>eudicotyledons</taxon>
        <taxon>Gunneridae</taxon>
        <taxon>Pentapetalae</taxon>
        <taxon>rosids</taxon>
        <taxon>fabids</taxon>
        <taxon>Fabales</taxon>
        <taxon>Fabaceae</taxon>
        <taxon>Papilionoideae</taxon>
        <taxon>50 kb inversion clade</taxon>
        <taxon>NPAAA clade</taxon>
        <taxon>indigoferoid/millettioid clade</taxon>
        <taxon>Phaseoleae</taxon>
        <taxon>Vigna</taxon>
    </lineage>
</organism>
<evidence type="ECO:0000256" key="2">
    <source>
        <dbReference type="ARBA" id="ARBA00023015"/>
    </source>
</evidence>
<dbReference type="EMBL" id="CP039348">
    <property type="protein sequence ID" value="QCD91203.1"/>
    <property type="molecule type" value="Genomic_DNA"/>
</dbReference>
<dbReference type="PANTHER" id="PTHR46373">
    <property type="entry name" value="PROTEIN RKD4"/>
    <property type="match status" value="1"/>
</dbReference>
<proteinExistence type="predicted"/>
<dbReference type="Pfam" id="PF02042">
    <property type="entry name" value="RWP-RK"/>
    <property type="match status" value="1"/>
</dbReference>
<keyword evidence="3 7" id="KW-0175">Coiled coil</keyword>
<sequence length="332" mass="38381">MDSSQTNNTTLLTNLLLFNNTLQPELIRSVHVYRQGDEEERAVEREFLFSECGSYGEMQATPILKFVKSHVSQVFEGYKNGVWLCIFAFHAHQTPQFSRIPPFLLVSRNPKLQMIPNLLHDLQVIYKLDRKEEDKDTALGSTREECQGNRNNFQPSEKVFPVLDQDLNYLPYEEGESELLDNETDVESSPGLLGKKKRAPSDLVAKISLSDLVQYFGMPIVEASRNLNVGLTVLKRKCREFGIPRWPHRKIKSLDSLIHDLQEEAKNQELENMDAAMAVAKRQRMLECEKENIEKKPFMDIQTETKRFRQDVFKRRHRARAVGKHNSTVSNT</sequence>
<dbReference type="Gramene" id="Vigun02g113900.1.v1.2">
    <property type="protein sequence ID" value="Vigun02g113900.1.v1.2"/>
    <property type="gene ID" value="Vigun02g113900.v1.2"/>
</dbReference>
<gene>
    <name evidence="9" type="ORF">DEO72_LG4g2167</name>
</gene>
<evidence type="ECO:0000256" key="6">
    <source>
        <dbReference type="ARBA" id="ARBA00023242"/>
    </source>
</evidence>
<dbReference type="GO" id="GO:0003700">
    <property type="term" value="F:DNA-binding transcription factor activity"/>
    <property type="evidence" value="ECO:0007669"/>
    <property type="project" value="InterPro"/>
</dbReference>
<dbReference type="GO" id="GO:0003677">
    <property type="term" value="F:DNA binding"/>
    <property type="evidence" value="ECO:0007669"/>
    <property type="project" value="UniProtKB-KW"/>
</dbReference>
<feature type="domain" description="RWP-RK" evidence="8">
    <location>
        <begin position="189"/>
        <end position="274"/>
    </location>
</feature>
<feature type="coiled-coil region" evidence="7">
    <location>
        <begin position="251"/>
        <end position="283"/>
    </location>
</feature>
<evidence type="ECO:0000313" key="9">
    <source>
        <dbReference type="EMBL" id="QCD91203.1"/>
    </source>
</evidence>
<evidence type="ECO:0000256" key="7">
    <source>
        <dbReference type="SAM" id="Coils"/>
    </source>
</evidence>
<evidence type="ECO:0000313" key="10">
    <source>
        <dbReference type="Proteomes" id="UP000501690"/>
    </source>
</evidence>
<accession>A0A4D6LRW5</accession>
<keyword evidence="4" id="KW-0238">DNA-binding</keyword>
<reference evidence="9 10" key="1">
    <citation type="submission" date="2019-04" db="EMBL/GenBank/DDBJ databases">
        <title>An improved genome assembly and genetic linkage map for asparagus bean, Vigna unguiculata ssp. sesquipedialis.</title>
        <authorList>
            <person name="Xia Q."/>
            <person name="Zhang R."/>
            <person name="Dong Y."/>
        </authorList>
    </citation>
    <scope>NUCLEOTIDE SEQUENCE [LARGE SCALE GENOMIC DNA]</scope>
    <source>
        <tissue evidence="9">Leaf</tissue>
    </source>
</reference>
<comment type="function">
    <text evidence="1">Putative transcription factor.</text>
</comment>
<evidence type="ECO:0000256" key="4">
    <source>
        <dbReference type="ARBA" id="ARBA00023125"/>
    </source>
</evidence>
<dbReference type="InterPro" id="IPR044607">
    <property type="entry name" value="RKD-like"/>
</dbReference>
<dbReference type="PANTHER" id="PTHR46373:SF12">
    <property type="entry name" value="PROTEIN RKD5"/>
    <property type="match status" value="1"/>
</dbReference>
<dbReference type="AlphaFoldDB" id="A0A4D6LRW5"/>
<dbReference type="PROSITE" id="PS51519">
    <property type="entry name" value="RWP_RK"/>
    <property type="match status" value="1"/>
</dbReference>
<dbReference type="InterPro" id="IPR003035">
    <property type="entry name" value="RWP-RK_dom"/>
</dbReference>
<keyword evidence="2" id="KW-0805">Transcription regulation</keyword>
<protein>
    <recommendedName>
        <fullName evidence="8">RWP-RK domain-containing protein</fullName>
    </recommendedName>
</protein>
<dbReference type="OrthoDB" id="6270329at2759"/>
<evidence type="ECO:0000256" key="5">
    <source>
        <dbReference type="ARBA" id="ARBA00023163"/>
    </source>
</evidence>
<name>A0A4D6LRW5_VIGUN</name>
<evidence type="ECO:0000256" key="1">
    <source>
        <dbReference type="ARBA" id="ARBA00004049"/>
    </source>
</evidence>
<evidence type="ECO:0000259" key="8">
    <source>
        <dbReference type="PROSITE" id="PS51519"/>
    </source>
</evidence>
<keyword evidence="5" id="KW-0804">Transcription</keyword>
<dbReference type="Proteomes" id="UP000501690">
    <property type="component" value="Linkage Group LG4"/>
</dbReference>
<keyword evidence="10" id="KW-1185">Reference proteome</keyword>
<evidence type="ECO:0000256" key="3">
    <source>
        <dbReference type="ARBA" id="ARBA00023054"/>
    </source>
</evidence>